<feature type="compositionally biased region" description="Basic and acidic residues" evidence="1">
    <location>
        <begin position="16"/>
        <end position="25"/>
    </location>
</feature>
<evidence type="ECO:0000256" key="1">
    <source>
        <dbReference type="SAM" id="MobiDB-lite"/>
    </source>
</evidence>
<accession>A0A9P6IHG4</accession>
<sequence length="52" mass="6093">PFRRRKSTLQAFDSVELDRNGESKQEVGENNIAVNVDNEDMKMDDEETRTNY</sequence>
<gene>
    <name evidence="2" type="ORF">BGZ65_010698</name>
</gene>
<feature type="non-terminal residue" evidence="2">
    <location>
        <position position="1"/>
    </location>
</feature>
<comment type="caution">
    <text evidence="2">The sequence shown here is derived from an EMBL/GenBank/DDBJ whole genome shotgun (WGS) entry which is preliminary data.</text>
</comment>
<protein>
    <submittedName>
        <fullName evidence="2">Uncharacterized protein</fullName>
    </submittedName>
</protein>
<evidence type="ECO:0000313" key="3">
    <source>
        <dbReference type="Proteomes" id="UP000749646"/>
    </source>
</evidence>
<name>A0A9P6IHG4_9FUNG</name>
<organism evidence="2 3">
    <name type="scientific">Modicella reniformis</name>
    <dbReference type="NCBI Taxonomy" id="1440133"/>
    <lineage>
        <taxon>Eukaryota</taxon>
        <taxon>Fungi</taxon>
        <taxon>Fungi incertae sedis</taxon>
        <taxon>Mucoromycota</taxon>
        <taxon>Mortierellomycotina</taxon>
        <taxon>Mortierellomycetes</taxon>
        <taxon>Mortierellales</taxon>
        <taxon>Mortierellaceae</taxon>
        <taxon>Modicella</taxon>
    </lineage>
</organism>
<dbReference type="Proteomes" id="UP000749646">
    <property type="component" value="Unassembled WGS sequence"/>
</dbReference>
<keyword evidence="3" id="KW-1185">Reference proteome</keyword>
<evidence type="ECO:0000313" key="2">
    <source>
        <dbReference type="EMBL" id="KAF9921058.1"/>
    </source>
</evidence>
<proteinExistence type="predicted"/>
<dbReference type="EMBL" id="JAAAHW010011113">
    <property type="protein sequence ID" value="KAF9921058.1"/>
    <property type="molecule type" value="Genomic_DNA"/>
</dbReference>
<reference evidence="2" key="1">
    <citation type="journal article" date="2020" name="Fungal Divers.">
        <title>Resolving the Mortierellaceae phylogeny through synthesis of multi-gene phylogenetics and phylogenomics.</title>
        <authorList>
            <person name="Vandepol N."/>
            <person name="Liber J."/>
            <person name="Desiro A."/>
            <person name="Na H."/>
            <person name="Kennedy M."/>
            <person name="Barry K."/>
            <person name="Grigoriev I.V."/>
            <person name="Miller A.N."/>
            <person name="O'Donnell K."/>
            <person name="Stajich J.E."/>
            <person name="Bonito G."/>
        </authorList>
    </citation>
    <scope>NUCLEOTIDE SEQUENCE</scope>
    <source>
        <strain evidence="2">MES-2147</strain>
    </source>
</reference>
<feature type="region of interest" description="Disordered" evidence="1">
    <location>
        <begin position="1"/>
        <end position="25"/>
    </location>
</feature>
<dbReference type="AlphaFoldDB" id="A0A9P6IHG4"/>